<reference evidence="1 2" key="1">
    <citation type="submission" date="2018-06" db="EMBL/GenBank/DDBJ databases">
        <authorList>
            <consortium name="Pathogen Informatics"/>
            <person name="Doyle S."/>
        </authorList>
    </citation>
    <scope>NUCLEOTIDE SEQUENCE [LARGE SCALE GENOMIC DNA]</scope>
    <source>
        <strain evidence="1 2">NCTC10005</strain>
    </source>
</reference>
<dbReference type="EMBL" id="UGJB01000004">
    <property type="protein sequence ID" value="STQ14868.1"/>
    <property type="molecule type" value="Genomic_DNA"/>
</dbReference>
<accession>A0A377M9F4</accession>
<sequence length="50" mass="5698">MRLWCFTATSNPSWYRSLISYRKAEKPLFAEANRIQCLISVSDTPTGEGT</sequence>
<protein>
    <submittedName>
        <fullName evidence="1">Pilus biogenesis protein PilL</fullName>
    </submittedName>
</protein>
<dbReference type="Proteomes" id="UP000255106">
    <property type="component" value="Unassembled WGS sequence"/>
</dbReference>
<organism evidence="1 2">
    <name type="scientific">Enterobacter cloacae</name>
    <dbReference type="NCBI Taxonomy" id="550"/>
    <lineage>
        <taxon>Bacteria</taxon>
        <taxon>Pseudomonadati</taxon>
        <taxon>Pseudomonadota</taxon>
        <taxon>Gammaproteobacteria</taxon>
        <taxon>Enterobacterales</taxon>
        <taxon>Enterobacteriaceae</taxon>
        <taxon>Enterobacter</taxon>
        <taxon>Enterobacter cloacae complex</taxon>
    </lineage>
</organism>
<evidence type="ECO:0000313" key="1">
    <source>
        <dbReference type="EMBL" id="STQ14868.1"/>
    </source>
</evidence>
<evidence type="ECO:0000313" key="2">
    <source>
        <dbReference type="Proteomes" id="UP000255106"/>
    </source>
</evidence>
<proteinExistence type="predicted"/>
<gene>
    <name evidence="1" type="ORF">NCTC10005_07739</name>
</gene>
<name>A0A377M9F4_ENTCL</name>
<dbReference type="AlphaFoldDB" id="A0A377M9F4"/>